<evidence type="ECO:0000256" key="2">
    <source>
        <dbReference type="ARBA" id="ARBA00022801"/>
    </source>
</evidence>
<dbReference type="CDD" id="cd00840">
    <property type="entry name" value="MPP_Mre11_N"/>
    <property type="match status" value="1"/>
</dbReference>
<dbReference type="PANTHER" id="PTHR30337">
    <property type="entry name" value="COMPONENT OF ATP-DEPENDENT DSDNA EXONUCLEASE"/>
    <property type="match status" value="1"/>
</dbReference>
<evidence type="ECO:0000313" key="7">
    <source>
        <dbReference type="Proteomes" id="UP000198703"/>
    </source>
</evidence>
<gene>
    <name evidence="6" type="ORF">SAMN05444370_10779</name>
</gene>
<organism evidence="6 7">
    <name type="scientific">Rubrimonas cliftonensis</name>
    <dbReference type="NCBI Taxonomy" id="89524"/>
    <lineage>
        <taxon>Bacteria</taxon>
        <taxon>Pseudomonadati</taxon>
        <taxon>Pseudomonadota</taxon>
        <taxon>Alphaproteobacteria</taxon>
        <taxon>Rhodobacterales</taxon>
        <taxon>Paracoccaceae</taxon>
        <taxon>Rubrimonas</taxon>
    </lineage>
</organism>
<dbReference type="OrthoDB" id="9773856at2"/>
<accession>A0A1H4CHS0</accession>
<protein>
    <submittedName>
        <fullName evidence="6">DNA repair exonuclease SbcCD nuclease subunit</fullName>
    </submittedName>
</protein>
<name>A0A1H4CHS0_9RHOB</name>
<evidence type="ECO:0000256" key="4">
    <source>
        <dbReference type="SAM" id="MobiDB-lite"/>
    </source>
</evidence>
<evidence type="ECO:0000256" key="1">
    <source>
        <dbReference type="ARBA" id="ARBA00022722"/>
    </source>
</evidence>
<proteinExistence type="predicted"/>
<dbReference type="Proteomes" id="UP000198703">
    <property type="component" value="Unassembled WGS sequence"/>
</dbReference>
<evidence type="ECO:0000259" key="5">
    <source>
        <dbReference type="Pfam" id="PF00149"/>
    </source>
</evidence>
<dbReference type="PIRSF" id="PIRSF033093">
    <property type="entry name" value="UCP_ML1119"/>
    <property type="match status" value="1"/>
</dbReference>
<feature type="domain" description="Calcineurin-like phosphoesterase" evidence="5">
    <location>
        <begin position="3"/>
        <end position="94"/>
    </location>
</feature>
<dbReference type="RefSeq" id="WP_093254021.1">
    <property type="nucleotide sequence ID" value="NZ_FNQM01000007.1"/>
</dbReference>
<dbReference type="STRING" id="89524.SAMN05444370_10779"/>
<sequence length="375" mass="39236">MARFLHTADLHLGKRFGAAPEALSGALTAARMGALERLAGAARAHGAGVVLVAGDVFDAETPPPQVIRQALQIMAEAADLRWVLLPGNHDPLAADELWSRARAEAPANVTLALTPEPVTPGGTLEGAVLLPAPCPRRRPGRDTTEGFDAAPTPPGAARIGLAHGAVADFGEEAGSAAIAPDRARRAGLAYLALGDWHGQTRIDARTWYAGTPEPDRHRHGQPGRALVVSIEGPDAPPQVSPVETGRYFWAERALRLTADEDPAAALAAALPPTPDRRRTLLRLAVEGRARLPARAALLAALEAVAPDFALFEPDFTGLCVAQDAADLDAIDRAGALRDAAETLLAEARDAGRPVRERAAAEAALSILYGYMADAP</sequence>
<dbReference type="InterPro" id="IPR050535">
    <property type="entry name" value="DNA_Repair-Maintenance_Comp"/>
</dbReference>
<dbReference type="SUPFAM" id="SSF56300">
    <property type="entry name" value="Metallo-dependent phosphatases"/>
    <property type="match status" value="1"/>
</dbReference>
<evidence type="ECO:0000256" key="3">
    <source>
        <dbReference type="ARBA" id="ARBA00022839"/>
    </source>
</evidence>
<dbReference type="InterPro" id="IPR004843">
    <property type="entry name" value="Calcineurin-like_PHP"/>
</dbReference>
<dbReference type="EMBL" id="FNQM01000007">
    <property type="protein sequence ID" value="SEA59873.1"/>
    <property type="molecule type" value="Genomic_DNA"/>
</dbReference>
<dbReference type="InterPro" id="IPR041796">
    <property type="entry name" value="Mre11_N"/>
</dbReference>
<dbReference type="Pfam" id="PF00149">
    <property type="entry name" value="Metallophos"/>
    <property type="match status" value="1"/>
</dbReference>
<reference evidence="6 7" key="1">
    <citation type="submission" date="2016-10" db="EMBL/GenBank/DDBJ databases">
        <authorList>
            <person name="de Groot N.N."/>
        </authorList>
    </citation>
    <scope>NUCLEOTIDE SEQUENCE [LARGE SCALE GENOMIC DNA]</scope>
    <source>
        <strain evidence="6 7">DSM 15345</strain>
    </source>
</reference>
<keyword evidence="1" id="KW-0540">Nuclease</keyword>
<dbReference type="Gene3D" id="3.60.21.10">
    <property type="match status" value="1"/>
</dbReference>
<keyword evidence="2" id="KW-0378">Hydrolase</keyword>
<evidence type="ECO:0000313" key="6">
    <source>
        <dbReference type="EMBL" id="SEA59873.1"/>
    </source>
</evidence>
<dbReference type="GO" id="GO:0004527">
    <property type="term" value="F:exonuclease activity"/>
    <property type="evidence" value="ECO:0007669"/>
    <property type="project" value="UniProtKB-KW"/>
</dbReference>
<keyword evidence="7" id="KW-1185">Reference proteome</keyword>
<dbReference type="PANTHER" id="PTHR30337:SF0">
    <property type="entry name" value="NUCLEASE SBCCD SUBUNIT D"/>
    <property type="match status" value="1"/>
</dbReference>
<feature type="region of interest" description="Disordered" evidence="4">
    <location>
        <begin position="124"/>
        <end position="153"/>
    </location>
</feature>
<dbReference type="InterPro" id="IPR014577">
    <property type="entry name" value="UCP033093_metalloPase"/>
</dbReference>
<keyword evidence="3 6" id="KW-0269">Exonuclease</keyword>
<dbReference type="InterPro" id="IPR029052">
    <property type="entry name" value="Metallo-depent_PP-like"/>
</dbReference>
<dbReference type="AlphaFoldDB" id="A0A1H4CHS0"/>